<feature type="region of interest" description="Disordered" evidence="4">
    <location>
        <begin position="2386"/>
        <end position="2413"/>
    </location>
</feature>
<dbReference type="NCBIfam" id="TIGR03696">
    <property type="entry name" value="Rhs_assc_core"/>
    <property type="match status" value="1"/>
</dbReference>
<name>A0A1H3THJ1_9ACTN</name>
<feature type="compositionally biased region" description="Pro residues" evidence="4">
    <location>
        <begin position="2199"/>
        <end position="2222"/>
    </location>
</feature>
<dbReference type="OrthoDB" id="4981820at2"/>
<dbReference type="PANTHER" id="PTHR32305:SF15">
    <property type="entry name" value="PROTEIN RHSA-RELATED"/>
    <property type="match status" value="1"/>
</dbReference>
<dbReference type="STRING" id="137265.SAMN05421684_5788"/>
<proteinExistence type="predicted"/>
<dbReference type="InterPro" id="IPR022044">
    <property type="entry name" value="TcdB_toxin_mid/C"/>
</dbReference>
<feature type="region of interest" description="Disordered" evidence="4">
    <location>
        <begin position="2195"/>
        <end position="2222"/>
    </location>
</feature>
<evidence type="ECO:0000313" key="8">
    <source>
        <dbReference type="Proteomes" id="UP000199632"/>
    </source>
</evidence>
<dbReference type="GO" id="GO:0005737">
    <property type="term" value="C:cytoplasm"/>
    <property type="evidence" value="ECO:0007669"/>
    <property type="project" value="InterPro"/>
</dbReference>
<dbReference type="Pfam" id="PF12256">
    <property type="entry name" value="TcdB_toxin_midN"/>
    <property type="match status" value="1"/>
</dbReference>
<feature type="compositionally biased region" description="Basic and acidic residues" evidence="4">
    <location>
        <begin position="2279"/>
        <end position="2291"/>
    </location>
</feature>
<protein>
    <submittedName>
        <fullName evidence="7">RHS repeat-associated core domain-containing protein</fullName>
    </submittedName>
</protein>
<evidence type="ECO:0000256" key="3">
    <source>
        <dbReference type="ARBA" id="ARBA00023026"/>
    </source>
</evidence>
<dbReference type="PANTHER" id="PTHR32305">
    <property type="match status" value="1"/>
</dbReference>
<feature type="domain" description="Insecticide toxin TcdB middle/N-terminal" evidence="6">
    <location>
        <begin position="659"/>
        <end position="792"/>
    </location>
</feature>
<dbReference type="GO" id="GO:0005576">
    <property type="term" value="C:extracellular region"/>
    <property type="evidence" value="ECO:0007669"/>
    <property type="project" value="UniProtKB-SubCell"/>
</dbReference>
<keyword evidence="2" id="KW-0964">Secreted</keyword>
<dbReference type="Pfam" id="PF12255">
    <property type="entry name" value="TcdB_toxin_midC"/>
    <property type="match status" value="1"/>
</dbReference>
<feature type="compositionally biased region" description="Basic and acidic residues" evidence="4">
    <location>
        <begin position="2388"/>
        <end position="2397"/>
    </location>
</feature>
<evidence type="ECO:0000256" key="2">
    <source>
        <dbReference type="ARBA" id="ARBA00022525"/>
    </source>
</evidence>
<feature type="region of interest" description="Disordered" evidence="4">
    <location>
        <begin position="2242"/>
        <end position="2291"/>
    </location>
</feature>
<sequence length="2435" mass="269569">MTAEPVAEAAPPRVAPIALPKAGGAVRAIGEKFSFNAITGTGNLAVGLPLSPGRDGFTPQLGLTYDSGAGNGIFGMGWTVDLPAITRRTDQGLPRYHDEEESDVFVLFGAEDLVPELDGRLHRVRTRRRVHGVDYEVLAYRPRVEGLYARIERWVARESGVSHWRTISRDNITTLYGADPGSVIAGDDPRHVFSYLACRRFDNRGNVAVFDYLAEDATGVDLSVPHEANRAARDRLRQRYLRAVRYGNVAPWFPDWTAAREPPLAGNDGWHFELVLDYELRPDPFSSYRAGFEVRTYRRCGQVRMVHHFAAEPDVGRDCLVRALDLRYDDQPRGPAYSMLSSVTEVAFRRAGSGYRSQAMPPVEFEYSQARVDPTVRPVRTEGPGPGANGYTFVDLDSEGLPGILARGPSAWRYARNLSPLDPDGAGFAAANEVGALPVTAASRRSQLLDVSGGGRLDLVTLEPGMPGFFAREGGGWAPFVAFPSLPNVDWDSPHLRFADLTGDGRPDVLIGEDDVWTIHPSLGERGFGPAEHTPAAWDDETGPRAVLVDSASETLQLADLSGDGFGDLVRIRNGEVSYFPNLGYGRFGRKVTMDNAPWFAEPGRFDPRRVRLADVDGSGTTDVLYISDDGVDLWFNRSGNGWSEPERLDVHVPADAVASVQTVDLLGNGTACLVWTAPGPATSPAPLRYVDLMGGINPHLLMRTRNNLGIESRIAYAPSTRFYLADRLAGRPWRTRLPFPVQVVARVTVYDWIARNRYVRRFAYHDGHYDQAAREFRGFAEVEEWDTEERRTDDPLLSGENWSPASWAPPVHTRTWFHTGSDEASVVDPRTSFAEAAEARRALKGRMLRQETYSADGGVLPYLVEEHTHAVRLVQPRGANRYAVFSTHKRETLSVHRERSADDPRVTHEVTLATDEFENPLRTVAIAYPRRAGVDPEPGLPDRFREMLAYDQQRLHMLAAEHRYTDAPGGPDAHKTPLPCETVRGAIDGVRPRGDVFTFEEVATAWAAAWSADRDAPYEELSAADIDGTGPPASSVTRRVVEHVRTVYRRDDLTGLLPLGRLEPLALPGELYRLTLTPTLLDQVFGDRVEDGDLREAGYVRLDGADGWWIPTTRVHYSPGDDDPPEAELASAQAHFFRVRRTVDAYGSVRRDDHDDYDLLVVRAIDGVGNTHSAVNDYRVLRPAEVTDPNGNRVEVAFDTLGLVAGTAVRGKVSESLGDTLAGFEPDLDEETVAAHLADPLADPAAVLRGASTRVVRDRDAYWRTRDSSRPDAPVEYTLERESHVSDGDAVRCRHTFAYADGFGNLVQKKTLAEAGPHDGPRWIGTGWVILDNKGRRVREYEPFFTATHRFEFDERAGVSTVHCYDALDRVVATVHPDGTWQKTVFRPWHRETWDANDTVLVADPRTDPDVGEHFRRLLGDSPYVSWYDRRIDGTLGAPAQDAARKAAAHARTPSFAHLQPRGGVCLSIVDRGRGMRDPTRTVYDAEDAELAVIDALGRRVIEYFVRLPRADGGTRYVAGRDLEGRELYQNQMDGGARRVLRDTLGHPMRGWDARGHRVRMRYDLLRRPTHRYVRADGGPEVLVTRSVYGEGMPERNLCGELFRHYDAAGVCGNDRFDFKGNLVDRSRRLARGYRDDVQWSALEELTDPAELDAAAAPLLVAADHFTSQSTYDALNRAVLAVLPHRPDMRPSAVQVVYNEGGLAERVDAWVRLPQAPDAPLDPETADVHAVTAVEYDAHGERVSVSLGNGSVITREFDAETFRLSRLRATRPARFGRGRVVQDLTYTYDPAGNVTRVQDDADLHNVVFFRNRRVDPTGDYTYDAAARLIRATGREHVGQHAGPGLVGQPHPGDGHAMGTYAERYAYDPVGNLLEIVHHAAAGSWTRRYQYGLPSTIDPAETGNRLAATSRPDGRFDAAYSYDPHGNTTRMPRLPELTWDDRDHLRSSTRQVVNAGTPETTFYAYDAGGNRLRKVTERATSTRRSERLYLGPIELYREYAGDGVTVTLERETMMVYAHRRAAAIIETRVFGEDRAPEQLVRYQYVNQLMSTALELDTDADVISYEEYLPYGGTAYQAVRSGTDLPKRYRYAGKELDETGLYYYGARYYAPWLGRWCSRDPAGLADGPNLYLFCRANPVTITDPTGLIGAVLGGTALYLLGAAAVAAVGAWWVSRPEFQEANRRAAEAISDRIAELRGPYPRPTPAPAPPVDDPVPVPAPPPPLPAPAPAPVPVPAPAPAPAPIPAPGPTPAPAPPITVPAPRPIPVPAPQPVPKAQPRTRAEPRVDPVPDVKEEERRRPVYWWVTYTKFNPKTGRTYVGRAGGYGDPWSVVAQRDGPGGRRHHMTAQGFGPAKLEMALPELSPDWQDDPAYLAIRGREQQLIDSFGGSRRDAAREGRQTMSGNLNRGVRRNNPRGQLYDQAATAVFGRIAPYTGY</sequence>
<keyword evidence="3" id="KW-0843">Virulence</keyword>
<keyword evidence="8" id="KW-1185">Reference proteome</keyword>
<dbReference type="Proteomes" id="UP000199632">
    <property type="component" value="Unassembled WGS sequence"/>
</dbReference>
<organism evidence="7 8">
    <name type="scientific">Asanoa ishikariensis</name>
    <dbReference type="NCBI Taxonomy" id="137265"/>
    <lineage>
        <taxon>Bacteria</taxon>
        <taxon>Bacillati</taxon>
        <taxon>Actinomycetota</taxon>
        <taxon>Actinomycetes</taxon>
        <taxon>Micromonosporales</taxon>
        <taxon>Micromonosporaceae</taxon>
        <taxon>Asanoa</taxon>
    </lineage>
</organism>
<feature type="compositionally biased region" description="Pro residues" evidence="4">
    <location>
        <begin position="2242"/>
        <end position="2274"/>
    </location>
</feature>
<dbReference type="InterPro" id="IPR022385">
    <property type="entry name" value="Rhs_assc_core"/>
</dbReference>
<feature type="domain" description="Insecticide toxin TcdB middle/C-terminal" evidence="5">
    <location>
        <begin position="840"/>
        <end position="963"/>
    </location>
</feature>
<dbReference type="EMBL" id="FNQB01000003">
    <property type="protein sequence ID" value="SDZ49782.1"/>
    <property type="molecule type" value="Genomic_DNA"/>
</dbReference>
<evidence type="ECO:0000259" key="6">
    <source>
        <dbReference type="Pfam" id="PF12256"/>
    </source>
</evidence>
<dbReference type="InterPro" id="IPR050708">
    <property type="entry name" value="T6SS_VgrG/RHS"/>
</dbReference>
<evidence type="ECO:0000259" key="5">
    <source>
        <dbReference type="Pfam" id="PF12255"/>
    </source>
</evidence>
<evidence type="ECO:0000256" key="4">
    <source>
        <dbReference type="SAM" id="MobiDB-lite"/>
    </source>
</evidence>
<evidence type="ECO:0000313" key="7">
    <source>
        <dbReference type="EMBL" id="SDZ49782.1"/>
    </source>
</evidence>
<dbReference type="SUPFAM" id="SSF69318">
    <property type="entry name" value="Integrin alpha N-terminal domain"/>
    <property type="match status" value="1"/>
</dbReference>
<dbReference type="Gene3D" id="2.180.10.10">
    <property type="entry name" value="RHS repeat-associated core"/>
    <property type="match status" value="1"/>
</dbReference>
<evidence type="ECO:0000256" key="1">
    <source>
        <dbReference type="ARBA" id="ARBA00004613"/>
    </source>
</evidence>
<accession>A0A1H3THJ1</accession>
<reference evidence="8" key="1">
    <citation type="submission" date="2016-10" db="EMBL/GenBank/DDBJ databases">
        <authorList>
            <person name="Varghese N."/>
            <person name="Submissions S."/>
        </authorList>
    </citation>
    <scope>NUCLEOTIDE SEQUENCE [LARGE SCALE GENOMIC DNA]</scope>
    <source>
        <strain evidence="8">DSM 44718</strain>
    </source>
</reference>
<dbReference type="RefSeq" id="WP_090799558.1">
    <property type="nucleotide sequence ID" value="NZ_BOND01000001.1"/>
</dbReference>
<dbReference type="InterPro" id="IPR028994">
    <property type="entry name" value="Integrin_alpha_N"/>
</dbReference>
<dbReference type="Pfam" id="PF03534">
    <property type="entry name" value="SpvB"/>
    <property type="match status" value="1"/>
</dbReference>
<comment type="subcellular location">
    <subcellularLocation>
        <location evidence="1">Secreted</location>
    </subcellularLocation>
</comment>
<dbReference type="PRINTS" id="PR01341">
    <property type="entry name" value="SALSPVBPROT"/>
</dbReference>
<dbReference type="InterPro" id="IPR003284">
    <property type="entry name" value="Sal_SpvB"/>
</dbReference>
<gene>
    <name evidence="7" type="ORF">SAMN05421684_5788</name>
</gene>
<dbReference type="InterPro" id="IPR022045">
    <property type="entry name" value="TcdB_toxin_mid/N"/>
</dbReference>